<organism evidence="8 9">
    <name type="scientific">Adhaeribacter swui</name>
    <dbReference type="NCBI Taxonomy" id="2086471"/>
    <lineage>
        <taxon>Bacteria</taxon>
        <taxon>Pseudomonadati</taxon>
        <taxon>Bacteroidota</taxon>
        <taxon>Cytophagia</taxon>
        <taxon>Cytophagales</taxon>
        <taxon>Hymenobacteraceae</taxon>
        <taxon>Adhaeribacter</taxon>
    </lineage>
</organism>
<dbReference type="GO" id="GO:0016117">
    <property type="term" value="P:carotenoid biosynthetic process"/>
    <property type="evidence" value="ECO:0007669"/>
    <property type="project" value="UniProtKB-KW"/>
</dbReference>
<name>A0A7G7GAT9_9BACT</name>
<accession>A0A7G7GAT9</accession>
<dbReference type="PANTHER" id="PTHR43734">
    <property type="entry name" value="PHYTOENE DESATURASE"/>
    <property type="match status" value="1"/>
</dbReference>
<dbReference type="Proteomes" id="UP000515237">
    <property type="component" value="Chromosome"/>
</dbReference>
<dbReference type="AlphaFoldDB" id="A0A7G7GAT9"/>
<dbReference type="SUPFAM" id="SSF51905">
    <property type="entry name" value="FAD/NAD(P)-binding domain"/>
    <property type="match status" value="1"/>
</dbReference>
<gene>
    <name evidence="8" type="primary">crtI</name>
    <name evidence="8" type="ORF">HUW51_16660</name>
</gene>
<dbReference type="KEGG" id="aswu:HUW51_16660"/>
<keyword evidence="9" id="KW-1185">Reference proteome</keyword>
<dbReference type="PANTHER" id="PTHR43734:SF1">
    <property type="entry name" value="PHYTOENE DESATURASE"/>
    <property type="match status" value="1"/>
</dbReference>
<reference evidence="8 9" key="1">
    <citation type="journal article" date="2018" name="Int. J. Syst. Evol. Microbiol.">
        <title>Adhaeribacter swui sp. nov., isolated from wet mud.</title>
        <authorList>
            <person name="Kim D.U."/>
            <person name="Kim K.W."/>
            <person name="Kang M.S."/>
            <person name="Kim J.Y."/>
            <person name="Jang J.H."/>
            <person name="Kim M.K."/>
        </authorList>
    </citation>
    <scope>NUCLEOTIDE SEQUENCE [LARGE SCALE GENOMIC DNA]</scope>
    <source>
        <strain evidence="8 9">KCTC 52873</strain>
    </source>
</reference>
<dbReference type="GO" id="GO:0016491">
    <property type="term" value="F:oxidoreductase activity"/>
    <property type="evidence" value="ECO:0007669"/>
    <property type="project" value="UniProtKB-KW"/>
</dbReference>
<evidence type="ECO:0000256" key="2">
    <source>
        <dbReference type="ARBA" id="ARBA00006046"/>
    </source>
</evidence>
<comment type="similarity">
    <text evidence="2 5">Belongs to the carotenoid/retinoid oxidoreductase family.</text>
</comment>
<evidence type="ECO:0000256" key="4">
    <source>
        <dbReference type="ARBA" id="ARBA00023002"/>
    </source>
</evidence>
<dbReference type="RefSeq" id="WP_185270754.1">
    <property type="nucleotide sequence ID" value="NZ_CP055156.1"/>
</dbReference>
<dbReference type="Pfam" id="PF01593">
    <property type="entry name" value="Amino_oxidase"/>
    <property type="match status" value="1"/>
</dbReference>
<dbReference type="InterPro" id="IPR014105">
    <property type="entry name" value="Carotenoid/retinoid_OxRdtase"/>
</dbReference>
<feature type="chain" id="PRO_5029022371" evidence="6">
    <location>
        <begin position="24"/>
        <end position="493"/>
    </location>
</feature>
<comment type="pathway">
    <text evidence="1 5">Carotenoid biosynthesis.</text>
</comment>
<keyword evidence="6" id="KW-0732">Signal</keyword>
<evidence type="ECO:0000256" key="6">
    <source>
        <dbReference type="SAM" id="SignalP"/>
    </source>
</evidence>
<proteinExistence type="inferred from homology"/>
<evidence type="ECO:0000313" key="8">
    <source>
        <dbReference type="EMBL" id="QNF34273.1"/>
    </source>
</evidence>
<evidence type="ECO:0000313" key="9">
    <source>
        <dbReference type="Proteomes" id="UP000515237"/>
    </source>
</evidence>
<dbReference type="EMBL" id="CP055156">
    <property type="protein sequence ID" value="QNF34273.1"/>
    <property type="molecule type" value="Genomic_DNA"/>
</dbReference>
<sequence>MSGKKVVVIGSGFASLAAATSLAANGFTVDVLEKNSTPGGRARSFTQDGFTFDMGPSWYWMPDVFEQYFKKFNKSTADYYQLVRLDPSYTIIFGPDDFMPVPAQMSQLNYLFESLEAGSSQALQKFLAEAAYKYQVGINNLVYKPSRNVSEFLNFKLLLDVFRLDVFQSIHTHLRKYFQHEKLLKLLEFPILFLGALPENTPALYSLMNYADISLGTWYPMGGMYQIVAGMVALAQEKGVTFHYNQEVKQIHVEENQVKTLETQSGIFKADVVVAGADYHHVEQNLLSPEYRTYSPEYWENRVMAPSSLIFYLGINKRLEQLTHHNLFFDEDFKPHAREIYETPKWPEKPLFYVSVPSQSDSSVAPPGCENLFILIPVAPGLEDNETIREYYYHLVMERLEKLTKQRIRDAVVVKRSYAHADFIRDYHAFKGNAYGLANTLRQTAILKPGLKSKKVKNLFYTGQLTVPGPGVPPSLISGQVVAEEIRKEFSAI</sequence>
<evidence type="ECO:0000256" key="1">
    <source>
        <dbReference type="ARBA" id="ARBA00004829"/>
    </source>
</evidence>
<feature type="signal peptide" evidence="6">
    <location>
        <begin position="1"/>
        <end position="23"/>
    </location>
</feature>
<dbReference type="NCBIfam" id="TIGR02734">
    <property type="entry name" value="crtI_fam"/>
    <property type="match status" value="1"/>
</dbReference>
<evidence type="ECO:0000256" key="5">
    <source>
        <dbReference type="RuleBase" id="RU362075"/>
    </source>
</evidence>
<dbReference type="InterPro" id="IPR002937">
    <property type="entry name" value="Amino_oxidase"/>
</dbReference>
<feature type="domain" description="Amine oxidase" evidence="7">
    <location>
        <begin position="16"/>
        <end position="486"/>
    </location>
</feature>
<keyword evidence="4 5" id="KW-0560">Oxidoreductase</keyword>
<protein>
    <submittedName>
        <fullName evidence="8">Phytoene desaturase</fullName>
    </submittedName>
</protein>
<dbReference type="Gene3D" id="3.50.50.60">
    <property type="entry name" value="FAD/NAD(P)-binding domain"/>
    <property type="match status" value="2"/>
</dbReference>
<evidence type="ECO:0000259" key="7">
    <source>
        <dbReference type="Pfam" id="PF01593"/>
    </source>
</evidence>
<keyword evidence="3 5" id="KW-0125">Carotenoid biosynthesis</keyword>
<dbReference type="InterPro" id="IPR036188">
    <property type="entry name" value="FAD/NAD-bd_sf"/>
</dbReference>
<evidence type="ECO:0000256" key="3">
    <source>
        <dbReference type="ARBA" id="ARBA00022746"/>
    </source>
</evidence>